<keyword evidence="3 11" id="KW-0812">Transmembrane</keyword>
<dbReference type="GeneTree" id="ENSGT00940000161719"/>
<keyword evidence="2 10" id="KW-0645">Protease</keyword>
<evidence type="ECO:0000256" key="5">
    <source>
        <dbReference type="ARBA" id="ARBA00022825"/>
    </source>
</evidence>
<dbReference type="InterPro" id="IPR033116">
    <property type="entry name" value="TRYPSIN_SER"/>
</dbReference>
<keyword evidence="8 11" id="KW-0472">Membrane</keyword>
<evidence type="ECO:0000256" key="8">
    <source>
        <dbReference type="ARBA" id="ARBA00023136"/>
    </source>
</evidence>
<keyword evidence="5 10" id="KW-0720">Serine protease</keyword>
<dbReference type="OMA" id="QILNVEY"/>
<evidence type="ECO:0000256" key="10">
    <source>
        <dbReference type="RuleBase" id="RU363034"/>
    </source>
</evidence>
<dbReference type="PANTHER" id="PTHR24252:SF28">
    <property type="entry name" value="TRANSMEMBRANE PROTEASE SERINE 11C ISOFORM X1"/>
    <property type="match status" value="1"/>
</dbReference>
<dbReference type="PROSITE" id="PS50240">
    <property type="entry name" value="TRYPSIN_DOM"/>
    <property type="match status" value="1"/>
</dbReference>
<evidence type="ECO:0000256" key="1">
    <source>
        <dbReference type="ARBA" id="ARBA00004606"/>
    </source>
</evidence>
<dbReference type="SMART" id="SM00020">
    <property type="entry name" value="Tryp_SPc"/>
    <property type="match status" value="1"/>
</dbReference>
<gene>
    <name evidence="14" type="primary">TMPRSS11D</name>
</gene>
<sequence>MYRPGRVASATRSLSPFAVGFIVVVGVVILAVTIGLLVYFLGFERKPYIYQSDLHIRNVEYTSQLESPTSQQYRSLSKTIENLMNETFKASNLRSQFIRAYVARFRRDNEDVIANVLLKFQFKGTTSGASMKSRIEQILRQLQNNAGALTISLLPTEVKPVDPGVVQDILIKRCGTRPELITLSFERIISGTQASAGDWPWQASLRVNNAHHCGAILISDTWLVTAGHCFRIVRDPRRLSVTFGYSLRSPEIRANVKNIIIHPNYTPASHENDIALVELTNRITFNKNVHKICLPEANLIIPPGTRVYVTGWGSQISGGNSAYLLRQGGIQIISNAECNAPESYNGLITSGMICAGTPGGGTDACQGDSGGPLMLADSRQIWSAVGIVSWGDECGLPNKPGVYTYLPVYRNWIKQETGI</sequence>
<dbReference type="InterPro" id="IPR001254">
    <property type="entry name" value="Trypsin_dom"/>
</dbReference>
<dbReference type="Pfam" id="PF01390">
    <property type="entry name" value="SEA"/>
    <property type="match status" value="1"/>
</dbReference>
<dbReference type="FunCoup" id="F7A010">
    <property type="interactions" value="40"/>
</dbReference>
<dbReference type="InterPro" id="IPR009003">
    <property type="entry name" value="Peptidase_S1_PA"/>
</dbReference>
<dbReference type="InterPro" id="IPR043504">
    <property type="entry name" value="Peptidase_S1_PA_chymotrypsin"/>
</dbReference>
<dbReference type="PANTHER" id="PTHR24252">
    <property type="entry name" value="ACROSIN-RELATED"/>
    <property type="match status" value="1"/>
</dbReference>
<evidence type="ECO:0000256" key="2">
    <source>
        <dbReference type="ARBA" id="ARBA00022670"/>
    </source>
</evidence>
<dbReference type="InterPro" id="IPR001314">
    <property type="entry name" value="Peptidase_S1A"/>
</dbReference>
<name>F7A010_MONDO</name>
<dbReference type="SUPFAM" id="SSF82671">
    <property type="entry name" value="SEA domain"/>
    <property type="match status" value="1"/>
</dbReference>
<dbReference type="CDD" id="cd00190">
    <property type="entry name" value="Tryp_SPc"/>
    <property type="match status" value="1"/>
</dbReference>
<reference evidence="14" key="2">
    <citation type="submission" date="2025-08" db="UniProtKB">
        <authorList>
            <consortium name="Ensembl"/>
        </authorList>
    </citation>
    <scope>IDENTIFICATION</scope>
</reference>
<feature type="domain" description="Peptidase S1" evidence="13">
    <location>
        <begin position="188"/>
        <end position="418"/>
    </location>
</feature>
<keyword evidence="7 11" id="KW-1133">Transmembrane helix</keyword>
<dbReference type="eggNOG" id="KOG3627">
    <property type="taxonomic scope" value="Eukaryota"/>
</dbReference>
<dbReference type="GO" id="GO:0006508">
    <property type="term" value="P:proteolysis"/>
    <property type="evidence" value="ECO:0007669"/>
    <property type="project" value="UniProtKB-KW"/>
</dbReference>
<evidence type="ECO:0000259" key="12">
    <source>
        <dbReference type="PROSITE" id="PS50024"/>
    </source>
</evidence>
<dbReference type="PROSITE" id="PS00134">
    <property type="entry name" value="TRYPSIN_HIS"/>
    <property type="match status" value="1"/>
</dbReference>
<organism evidence="14 15">
    <name type="scientific">Monodelphis domestica</name>
    <name type="common">Gray short-tailed opossum</name>
    <dbReference type="NCBI Taxonomy" id="13616"/>
    <lineage>
        <taxon>Eukaryota</taxon>
        <taxon>Metazoa</taxon>
        <taxon>Chordata</taxon>
        <taxon>Craniata</taxon>
        <taxon>Vertebrata</taxon>
        <taxon>Euteleostomi</taxon>
        <taxon>Mammalia</taxon>
        <taxon>Metatheria</taxon>
        <taxon>Didelphimorphia</taxon>
        <taxon>Didelphidae</taxon>
        <taxon>Monodelphis</taxon>
    </lineage>
</organism>
<evidence type="ECO:0000313" key="15">
    <source>
        <dbReference type="Proteomes" id="UP000002280"/>
    </source>
</evidence>
<dbReference type="Gene3D" id="2.40.10.10">
    <property type="entry name" value="Trypsin-like serine proteases"/>
    <property type="match status" value="2"/>
</dbReference>
<dbReference type="InterPro" id="IPR018114">
    <property type="entry name" value="TRYPSIN_HIS"/>
</dbReference>
<dbReference type="Bgee" id="ENSMODG00000020744">
    <property type="expression patterns" value="Expressed in extraembryonic membrane and 4 other cell types or tissues"/>
</dbReference>
<dbReference type="HOGENOM" id="CLU_006842_19_0_1"/>
<feature type="domain" description="SEA" evidence="12">
    <location>
        <begin position="46"/>
        <end position="163"/>
    </location>
</feature>
<dbReference type="GO" id="GO:0008236">
    <property type="term" value="F:serine-type peptidase activity"/>
    <property type="evidence" value="ECO:0000318"/>
    <property type="project" value="GO_Central"/>
</dbReference>
<keyword evidence="4 10" id="KW-0378">Hydrolase</keyword>
<dbReference type="AlphaFoldDB" id="F7A010"/>
<dbReference type="STRING" id="13616.ENSMODP00000025943"/>
<dbReference type="PRINTS" id="PR00722">
    <property type="entry name" value="CHYMOTRYPSIN"/>
</dbReference>
<evidence type="ECO:0000256" key="6">
    <source>
        <dbReference type="ARBA" id="ARBA00022968"/>
    </source>
</evidence>
<dbReference type="InParanoid" id="F7A010"/>
<accession>F7A010</accession>
<evidence type="ECO:0000259" key="13">
    <source>
        <dbReference type="PROSITE" id="PS50240"/>
    </source>
</evidence>
<dbReference type="PROSITE" id="PS50024">
    <property type="entry name" value="SEA"/>
    <property type="match status" value="1"/>
</dbReference>
<protein>
    <submittedName>
        <fullName evidence="14">Transmembrane serine protease 11D</fullName>
    </submittedName>
</protein>
<feature type="transmembrane region" description="Helical" evidence="11">
    <location>
        <begin position="20"/>
        <end position="41"/>
    </location>
</feature>
<evidence type="ECO:0000256" key="9">
    <source>
        <dbReference type="ARBA" id="ARBA00023157"/>
    </source>
</evidence>
<dbReference type="SUPFAM" id="SSF50494">
    <property type="entry name" value="Trypsin-like serine proteases"/>
    <property type="match status" value="1"/>
</dbReference>
<keyword evidence="15" id="KW-1185">Reference proteome</keyword>
<evidence type="ECO:0000256" key="3">
    <source>
        <dbReference type="ARBA" id="ARBA00022692"/>
    </source>
</evidence>
<dbReference type="KEGG" id="mdo:100012893"/>
<dbReference type="InterPro" id="IPR000082">
    <property type="entry name" value="SEA_dom"/>
</dbReference>
<evidence type="ECO:0000256" key="7">
    <source>
        <dbReference type="ARBA" id="ARBA00022989"/>
    </source>
</evidence>
<evidence type="ECO:0000313" key="14">
    <source>
        <dbReference type="Ensembl" id="ENSMODP00000025943.3"/>
    </source>
</evidence>
<reference evidence="14" key="3">
    <citation type="submission" date="2025-09" db="UniProtKB">
        <authorList>
            <consortium name="Ensembl"/>
        </authorList>
    </citation>
    <scope>IDENTIFICATION</scope>
</reference>
<dbReference type="Proteomes" id="UP000002280">
    <property type="component" value="Chromosome 5"/>
</dbReference>
<comment type="subcellular location">
    <subcellularLocation>
        <location evidence="1">Membrane</location>
        <topology evidence="1">Single-pass type II membrane protein</topology>
    </subcellularLocation>
</comment>
<dbReference type="Ensembl" id="ENSMODT00000026407.4">
    <property type="protein sequence ID" value="ENSMODP00000025943.3"/>
    <property type="gene ID" value="ENSMODG00000020744.4"/>
</dbReference>
<keyword evidence="9" id="KW-1015">Disulfide bond</keyword>
<evidence type="ECO:0000256" key="11">
    <source>
        <dbReference type="SAM" id="Phobius"/>
    </source>
</evidence>
<dbReference type="FunFam" id="2.40.10.10:FF:000003">
    <property type="entry name" value="Transmembrane serine protease 3"/>
    <property type="match status" value="1"/>
</dbReference>
<dbReference type="InterPro" id="IPR036364">
    <property type="entry name" value="SEA_dom_sf"/>
</dbReference>
<dbReference type="GO" id="GO:0005886">
    <property type="term" value="C:plasma membrane"/>
    <property type="evidence" value="ECO:0000318"/>
    <property type="project" value="GO_Central"/>
</dbReference>
<evidence type="ECO:0000256" key="4">
    <source>
        <dbReference type="ARBA" id="ARBA00022801"/>
    </source>
</evidence>
<dbReference type="GO" id="GO:0004252">
    <property type="term" value="F:serine-type endopeptidase activity"/>
    <property type="evidence" value="ECO:0007669"/>
    <property type="project" value="InterPro"/>
</dbReference>
<dbReference type="MEROPS" id="S01.047"/>
<proteinExistence type="predicted"/>
<keyword evidence="6" id="KW-0735">Signal-anchor</keyword>
<dbReference type="Gene3D" id="3.30.70.960">
    <property type="entry name" value="SEA domain"/>
    <property type="match status" value="1"/>
</dbReference>
<dbReference type="Pfam" id="PF00089">
    <property type="entry name" value="Trypsin"/>
    <property type="match status" value="1"/>
</dbReference>
<reference evidence="14 15" key="1">
    <citation type="journal article" date="2007" name="Nature">
        <title>Genome of the marsupial Monodelphis domestica reveals innovation in non-coding sequences.</title>
        <authorList>
            <person name="Mikkelsen T.S."/>
            <person name="Wakefield M.J."/>
            <person name="Aken B."/>
            <person name="Amemiya C.T."/>
            <person name="Chang J.L."/>
            <person name="Duke S."/>
            <person name="Garber M."/>
            <person name="Gentles A.J."/>
            <person name="Goodstadt L."/>
            <person name="Heger A."/>
            <person name="Jurka J."/>
            <person name="Kamal M."/>
            <person name="Mauceli E."/>
            <person name="Searle S.M."/>
            <person name="Sharpe T."/>
            <person name="Baker M.L."/>
            <person name="Batzer M.A."/>
            <person name="Benos P.V."/>
            <person name="Belov K."/>
            <person name="Clamp M."/>
            <person name="Cook A."/>
            <person name="Cuff J."/>
            <person name="Das R."/>
            <person name="Davidow L."/>
            <person name="Deakin J.E."/>
            <person name="Fazzari M.J."/>
            <person name="Glass J.L."/>
            <person name="Grabherr M."/>
            <person name="Greally J.M."/>
            <person name="Gu W."/>
            <person name="Hore T.A."/>
            <person name="Huttley G.A."/>
            <person name="Kleber M."/>
            <person name="Jirtle R.L."/>
            <person name="Koina E."/>
            <person name="Lee J.T."/>
            <person name="Mahony S."/>
            <person name="Marra M.A."/>
            <person name="Miller R.D."/>
            <person name="Nicholls R.D."/>
            <person name="Oda M."/>
            <person name="Papenfuss A.T."/>
            <person name="Parra Z.E."/>
            <person name="Pollock D.D."/>
            <person name="Ray D.A."/>
            <person name="Schein J.E."/>
            <person name="Speed T.P."/>
            <person name="Thompson K."/>
            <person name="VandeBerg J.L."/>
            <person name="Wade C.M."/>
            <person name="Walker J.A."/>
            <person name="Waters P.D."/>
            <person name="Webber C."/>
            <person name="Weidman J.R."/>
            <person name="Xie X."/>
            <person name="Zody M.C."/>
            <person name="Baldwin J."/>
            <person name="Abdouelleil A."/>
            <person name="Abdulkadir J."/>
            <person name="Abebe A."/>
            <person name="Abera B."/>
            <person name="Abreu J."/>
            <person name="Acer S.C."/>
            <person name="Aftuck L."/>
            <person name="Alexander A."/>
            <person name="An P."/>
            <person name="Anderson E."/>
            <person name="Anderson S."/>
            <person name="Arachi H."/>
            <person name="Azer M."/>
            <person name="Bachantsang P."/>
            <person name="Barry A."/>
            <person name="Bayul T."/>
            <person name="Berlin A."/>
            <person name="Bessette D."/>
            <person name="Bloom T."/>
            <person name="Bloom T."/>
            <person name="Boguslavskiy L."/>
            <person name="Bonnet C."/>
            <person name="Boukhgalter B."/>
            <person name="Bourzgui I."/>
            <person name="Brown A."/>
            <person name="Cahill P."/>
            <person name="Channer S."/>
            <person name="Cheshatsang Y."/>
            <person name="Chuda L."/>
            <person name="Citroen M."/>
            <person name="Collymore A."/>
            <person name="Cooke P."/>
            <person name="Costello M."/>
            <person name="D'Aco K."/>
            <person name="Daza R."/>
            <person name="De Haan G."/>
            <person name="DeGray S."/>
            <person name="DeMaso C."/>
            <person name="Dhargay N."/>
            <person name="Dooley K."/>
            <person name="Dooley E."/>
            <person name="Doricent M."/>
            <person name="Dorje P."/>
            <person name="Dorjee K."/>
            <person name="Dupes A."/>
            <person name="Elong R."/>
            <person name="Falk J."/>
            <person name="Farina A."/>
            <person name="Faro S."/>
            <person name="Ferguson D."/>
            <person name="Fisher S."/>
            <person name="Foley C.D."/>
            <person name="Franke A."/>
            <person name="Friedrich D."/>
            <person name="Gadbois L."/>
            <person name="Gearin G."/>
            <person name="Gearin C.R."/>
            <person name="Giannoukos G."/>
            <person name="Goode T."/>
            <person name="Graham J."/>
            <person name="Grandbois E."/>
            <person name="Grewal S."/>
            <person name="Gyaltsen K."/>
            <person name="Hafez N."/>
            <person name="Hagos B."/>
            <person name="Hall J."/>
            <person name="Henson C."/>
            <person name="Hollinger A."/>
            <person name="Honan T."/>
            <person name="Huard M.D."/>
            <person name="Hughes L."/>
            <person name="Hurhula B."/>
            <person name="Husby M.E."/>
            <person name="Kamat A."/>
            <person name="Kanga B."/>
            <person name="Kashin S."/>
            <person name="Khazanovich D."/>
            <person name="Kisner P."/>
            <person name="Lance K."/>
            <person name="Lara M."/>
            <person name="Lee W."/>
            <person name="Lennon N."/>
            <person name="Letendre F."/>
            <person name="LeVine R."/>
            <person name="Lipovsky A."/>
            <person name="Liu X."/>
            <person name="Liu J."/>
            <person name="Liu S."/>
            <person name="Lokyitsang T."/>
            <person name="Lokyitsang Y."/>
            <person name="Lubonja R."/>
            <person name="Lui A."/>
            <person name="MacDonald P."/>
            <person name="Magnisalis V."/>
            <person name="Maru K."/>
            <person name="Matthews C."/>
            <person name="McCusker W."/>
            <person name="McDonough S."/>
            <person name="Mehta T."/>
            <person name="Meldrim J."/>
            <person name="Meneus L."/>
            <person name="Mihai O."/>
            <person name="Mihalev A."/>
            <person name="Mihova T."/>
            <person name="Mittelman R."/>
            <person name="Mlenga V."/>
            <person name="Montmayeur A."/>
            <person name="Mulrain L."/>
            <person name="Navidi A."/>
            <person name="Naylor J."/>
            <person name="Negash T."/>
            <person name="Nguyen T."/>
            <person name="Nguyen N."/>
            <person name="Nicol R."/>
            <person name="Norbu C."/>
            <person name="Norbu N."/>
            <person name="Novod N."/>
            <person name="O'Neill B."/>
            <person name="Osman S."/>
            <person name="Markiewicz E."/>
            <person name="Oyono O.L."/>
            <person name="Patti C."/>
            <person name="Phunkhang P."/>
            <person name="Pierre F."/>
            <person name="Priest M."/>
            <person name="Raghuraman S."/>
            <person name="Rege F."/>
            <person name="Reyes R."/>
            <person name="Rise C."/>
            <person name="Rogov P."/>
            <person name="Ross K."/>
            <person name="Ryan E."/>
            <person name="Settipalli S."/>
            <person name="Shea T."/>
            <person name="Sherpa N."/>
            <person name="Shi L."/>
            <person name="Shih D."/>
            <person name="Sparrow T."/>
            <person name="Spaulding J."/>
            <person name="Stalker J."/>
            <person name="Stange-Thomann N."/>
            <person name="Stavropoulos S."/>
            <person name="Stone C."/>
            <person name="Strader C."/>
            <person name="Tesfaye S."/>
            <person name="Thomson T."/>
            <person name="Thoulutsang Y."/>
            <person name="Thoulutsang D."/>
            <person name="Topham K."/>
            <person name="Topping I."/>
            <person name="Tsamla T."/>
            <person name="Vassiliev H."/>
            <person name="Vo A."/>
            <person name="Wangchuk T."/>
            <person name="Wangdi T."/>
            <person name="Weiand M."/>
            <person name="Wilkinson J."/>
            <person name="Wilson A."/>
            <person name="Yadav S."/>
            <person name="Young G."/>
            <person name="Yu Q."/>
            <person name="Zembek L."/>
            <person name="Zhong D."/>
            <person name="Zimmer A."/>
            <person name="Zwirko Z."/>
            <person name="Jaffe D.B."/>
            <person name="Alvarez P."/>
            <person name="Brockman W."/>
            <person name="Butler J."/>
            <person name="Chin C."/>
            <person name="Gnerre S."/>
            <person name="MacCallum I."/>
            <person name="Graves J.A."/>
            <person name="Ponting C.P."/>
            <person name="Breen M."/>
            <person name="Samollow P.B."/>
            <person name="Lander E.S."/>
            <person name="Lindblad-Toh K."/>
        </authorList>
    </citation>
    <scope>NUCLEOTIDE SEQUENCE [LARGE SCALE GENOMIC DNA]</scope>
</reference>
<dbReference type="PROSITE" id="PS00135">
    <property type="entry name" value="TRYPSIN_SER"/>
    <property type="match status" value="1"/>
</dbReference>